<gene>
    <name evidence="2" type="ORF">DPM19_26805</name>
</gene>
<dbReference type="Pfam" id="PF19802">
    <property type="entry name" value="DUF6285"/>
    <property type="match status" value="1"/>
</dbReference>
<accession>A0A365GYQ0</accession>
<evidence type="ECO:0000313" key="3">
    <source>
        <dbReference type="Proteomes" id="UP000251891"/>
    </source>
</evidence>
<name>A0A365GYQ0_9ACTN</name>
<dbReference type="InterPro" id="IPR046252">
    <property type="entry name" value="DUF6285"/>
</dbReference>
<sequence length="119" mass="12717">MTGLHGRPTLDELLEAVQEFLTEVIAPVTPAEHAYHLRVAVNVLAVARREAALGTEQEAEHTARLAALGFADDRELAAALRAGTVPPEAETGVREAVFADVLARLAVANPAYPAQEDRK</sequence>
<organism evidence="2 3">
    <name type="scientific">Actinomadura craniellae</name>
    <dbReference type="NCBI Taxonomy" id="2231787"/>
    <lineage>
        <taxon>Bacteria</taxon>
        <taxon>Bacillati</taxon>
        <taxon>Actinomycetota</taxon>
        <taxon>Actinomycetes</taxon>
        <taxon>Streptosporangiales</taxon>
        <taxon>Thermomonosporaceae</taxon>
        <taxon>Actinomadura</taxon>
    </lineage>
</organism>
<dbReference type="RefSeq" id="WP_111870831.1">
    <property type="nucleotide sequence ID" value="NZ_QLYX01000015.1"/>
</dbReference>
<dbReference type="AlphaFoldDB" id="A0A365GYQ0"/>
<dbReference type="Proteomes" id="UP000251891">
    <property type="component" value="Unassembled WGS sequence"/>
</dbReference>
<evidence type="ECO:0000313" key="2">
    <source>
        <dbReference type="EMBL" id="RAY11965.1"/>
    </source>
</evidence>
<comment type="caution">
    <text evidence="2">The sequence shown here is derived from an EMBL/GenBank/DDBJ whole genome shotgun (WGS) entry which is preliminary data.</text>
</comment>
<keyword evidence="3" id="KW-1185">Reference proteome</keyword>
<protein>
    <recommendedName>
        <fullName evidence="1">DUF6285 domain-containing protein</fullName>
    </recommendedName>
</protein>
<evidence type="ECO:0000259" key="1">
    <source>
        <dbReference type="Pfam" id="PF19802"/>
    </source>
</evidence>
<feature type="domain" description="DUF6285" evidence="1">
    <location>
        <begin position="27"/>
        <end position="112"/>
    </location>
</feature>
<reference evidence="2 3" key="1">
    <citation type="submission" date="2018-06" db="EMBL/GenBank/DDBJ databases">
        <title>Actinomadura craniellae sp. nov. isolated from marine sponge Craniella sp.</title>
        <authorList>
            <person name="Li L."/>
            <person name="Xu Q.H."/>
            <person name="Lin H.W."/>
            <person name="Lu Y.H."/>
        </authorList>
    </citation>
    <scope>NUCLEOTIDE SEQUENCE [LARGE SCALE GENOMIC DNA]</scope>
    <source>
        <strain evidence="2 3">LHW63021</strain>
    </source>
</reference>
<dbReference type="EMBL" id="QLYX01000015">
    <property type="protein sequence ID" value="RAY11965.1"/>
    <property type="molecule type" value="Genomic_DNA"/>
</dbReference>
<proteinExistence type="predicted"/>
<dbReference type="OrthoDB" id="4626810at2"/>